<proteinExistence type="predicted"/>
<organism evidence="3">
    <name type="scientific">Phenylobacterium glaciei</name>
    <dbReference type="NCBI Taxonomy" id="2803784"/>
    <lineage>
        <taxon>Bacteria</taxon>
        <taxon>Pseudomonadati</taxon>
        <taxon>Pseudomonadota</taxon>
        <taxon>Alphaproteobacteria</taxon>
        <taxon>Caulobacterales</taxon>
        <taxon>Caulobacteraceae</taxon>
        <taxon>Phenylobacterium</taxon>
    </lineage>
</organism>
<feature type="region of interest" description="Disordered" evidence="1">
    <location>
        <begin position="1"/>
        <end position="33"/>
    </location>
</feature>
<sequence length="183" mass="19982">MGERSWAGISGTSWTRSAGGAHRGAGLHPWRPGDQLGQANQITNSLARGLIARGSKPGDKIAIYMRNRPEYLLAVAAGWKARLTHVNVNYRYTPQEVWYIFDNSDAQTVVYSSEFRDAITEIRPRLPNVKTWIEVSEGGDVAPSPKTSTPWPPRAMVGRWISRAPATTSSSSIPAAPPACPRA</sequence>
<protein>
    <submittedName>
        <fullName evidence="3">AMP-binding protein</fullName>
    </submittedName>
</protein>
<reference evidence="3" key="1">
    <citation type="submission" date="2021-01" db="EMBL/GenBank/DDBJ databases">
        <title>Genome sequence of Phenylobacterium sp. 20VBR1 isolated from a valley glaceir, Ny-Alesund, Svalbard.</title>
        <authorList>
            <person name="Thomas F.A."/>
            <person name="Krishnan K.P."/>
            <person name="Sinha R.K."/>
        </authorList>
    </citation>
    <scope>NUCLEOTIDE SEQUENCE</scope>
    <source>
        <strain evidence="3">20VBR1</strain>
    </source>
</reference>
<dbReference type="PANTHER" id="PTHR43767:SF1">
    <property type="entry name" value="NONRIBOSOMAL PEPTIDE SYNTHASE PES1 (EUROFUNG)-RELATED"/>
    <property type="match status" value="1"/>
</dbReference>
<dbReference type="EMBL" id="CP068570">
    <property type="protein sequence ID" value="QQZ52053.1"/>
    <property type="molecule type" value="Genomic_DNA"/>
</dbReference>
<evidence type="ECO:0000259" key="2">
    <source>
        <dbReference type="Pfam" id="PF00501"/>
    </source>
</evidence>
<evidence type="ECO:0000313" key="3">
    <source>
        <dbReference type="EMBL" id="QQZ52053.1"/>
    </source>
</evidence>
<dbReference type="InterPro" id="IPR042099">
    <property type="entry name" value="ANL_N_sf"/>
</dbReference>
<feature type="domain" description="AMP-dependent synthetase/ligase" evidence="2">
    <location>
        <begin position="38"/>
        <end position="139"/>
    </location>
</feature>
<dbReference type="Pfam" id="PF00501">
    <property type="entry name" value="AMP-binding"/>
    <property type="match status" value="1"/>
</dbReference>
<dbReference type="PANTHER" id="PTHR43767">
    <property type="entry name" value="LONG-CHAIN-FATTY-ACID--COA LIGASE"/>
    <property type="match status" value="1"/>
</dbReference>
<dbReference type="AlphaFoldDB" id="A0A974SAS8"/>
<evidence type="ECO:0000256" key="1">
    <source>
        <dbReference type="SAM" id="MobiDB-lite"/>
    </source>
</evidence>
<dbReference type="InterPro" id="IPR000873">
    <property type="entry name" value="AMP-dep_synth/lig_dom"/>
</dbReference>
<dbReference type="Gene3D" id="3.40.50.12780">
    <property type="entry name" value="N-terminal domain of ligase-like"/>
    <property type="match status" value="1"/>
</dbReference>
<dbReference type="InterPro" id="IPR050237">
    <property type="entry name" value="ATP-dep_AMP-bd_enzyme"/>
</dbReference>
<dbReference type="SUPFAM" id="SSF56801">
    <property type="entry name" value="Acetyl-CoA synthetase-like"/>
    <property type="match status" value="1"/>
</dbReference>
<gene>
    <name evidence="3" type="ORF">JKL49_21720</name>
</gene>
<name>A0A974SAS8_9CAUL</name>
<accession>A0A974SAS8</accession>